<feature type="domain" description="HPt" evidence="5">
    <location>
        <begin position="1"/>
        <end position="83"/>
    </location>
</feature>
<dbReference type="EMBL" id="PCGR01000008">
    <property type="protein sequence ID" value="PJK15564.1"/>
    <property type="molecule type" value="Genomic_DNA"/>
</dbReference>
<dbReference type="SUPFAM" id="SSF55073">
    <property type="entry name" value="Nucleotide cyclase"/>
    <property type="match status" value="1"/>
</dbReference>
<dbReference type="SMART" id="SM00267">
    <property type="entry name" value="GGDEF"/>
    <property type="match status" value="1"/>
</dbReference>
<evidence type="ECO:0000259" key="3">
    <source>
        <dbReference type="PROSITE" id="PS50110"/>
    </source>
</evidence>
<feature type="modified residue" description="4-aspartylphosphate" evidence="2">
    <location>
        <position position="452"/>
    </location>
</feature>
<dbReference type="CDD" id="cd00156">
    <property type="entry name" value="REC"/>
    <property type="match status" value="1"/>
</dbReference>
<dbReference type="Pfam" id="PF00990">
    <property type="entry name" value="GGDEF"/>
    <property type="match status" value="1"/>
</dbReference>
<name>A0A2M9EWG9_9BACL</name>
<dbReference type="GO" id="GO:0052621">
    <property type="term" value="F:diguanylate cyclase activity"/>
    <property type="evidence" value="ECO:0007669"/>
    <property type="project" value="TreeGrafter"/>
</dbReference>
<sequence>MDDRYKEMLANKLEKKMKEWEKQPASEADVYKFLHMMKGTAGTIGIQDLSEFAEQQLNLVDETAATLYPTEKLNHLHVALSSYFHHADTDSQTKTSDRQLILLIDTDFSFATELKDQLEQIGYHVILSLTAKRGIELFYTMQPSMVFIDYHLSDMDSLDVLTQIYPTARTKFIPITLLSNSYSPELHRTALERGAMDYFRKPLDVTWFSSFVENRMRQKKAIQEFGLTDELTGAGNRKAMNDSLASLYQNYQRTGESYVLALLDLDHFKQVNDTYGHLMGDEVLRRFGTFLIETKRSTDLFFRYGGEEFAIVVPQGKETQVVVFVEKLRTLWAKEVFFPKDHPPFQVTFSAGIATLMTTTEEVIDWADQALYLAKREGRNQTKRFADAVTTRKRLSLILIDDDDVLSALLEKAFNQWTSDEFEISWTRYGSGEHFLEDDWYHEEADHILLLDWILPGIDGMDILQQVRTRYPNDSILISMLTARNKTEDLRKAMSLGADDYIQKPFQTADVVARIQNLSMRFTNGGVPQ</sequence>
<evidence type="ECO:0000259" key="4">
    <source>
        <dbReference type="PROSITE" id="PS50887"/>
    </source>
</evidence>
<dbReference type="CDD" id="cd01949">
    <property type="entry name" value="GGDEF"/>
    <property type="match status" value="1"/>
</dbReference>
<dbReference type="InterPro" id="IPR000160">
    <property type="entry name" value="GGDEF_dom"/>
</dbReference>
<feature type="domain" description="Response regulatory" evidence="3">
    <location>
        <begin position="396"/>
        <end position="519"/>
    </location>
</feature>
<proteinExistence type="predicted"/>
<organism evidence="6 7">
    <name type="scientific">Chryseomicrobium excrementi</name>
    <dbReference type="NCBI Taxonomy" id="2041346"/>
    <lineage>
        <taxon>Bacteria</taxon>
        <taxon>Bacillati</taxon>
        <taxon>Bacillota</taxon>
        <taxon>Bacilli</taxon>
        <taxon>Bacillales</taxon>
        <taxon>Caryophanaceae</taxon>
        <taxon>Chryseomicrobium</taxon>
    </lineage>
</organism>
<dbReference type="OrthoDB" id="9759607at2"/>
<dbReference type="InterPro" id="IPR050469">
    <property type="entry name" value="Diguanylate_Cyclase"/>
</dbReference>
<dbReference type="NCBIfam" id="TIGR00254">
    <property type="entry name" value="GGDEF"/>
    <property type="match status" value="1"/>
</dbReference>
<evidence type="ECO:0000256" key="1">
    <source>
        <dbReference type="PROSITE-ProRule" id="PRU00110"/>
    </source>
</evidence>
<dbReference type="AlphaFoldDB" id="A0A2M9EWG9"/>
<feature type="modified residue" description="4-aspartylphosphate" evidence="2">
    <location>
        <position position="149"/>
    </location>
</feature>
<dbReference type="SUPFAM" id="SSF52172">
    <property type="entry name" value="CheY-like"/>
    <property type="match status" value="2"/>
</dbReference>
<dbReference type="Pfam" id="PF00072">
    <property type="entry name" value="Response_reg"/>
    <property type="match status" value="2"/>
</dbReference>
<feature type="domain" description="GGDEF" evidence="4">
    <location>
        <begin position="256"/>
        <end position="387"/>
    </location>
</feature>
<dbReference type="InterPro" id="IPR043128">
    <property type="entry name" value="Rev_trsase/Diguanyl_cyclase"/>
</dbReference>
<dbReference type="PANTHER" id="PTHR45138">
    <property type="entry name" value="REGULATORY COMPONENTS OF SENSORY TRANSDUCTION SYSTEM"/>
    <property type="match status" value="1"/>
</dbReference>
<dbReference type="RefSeq" id="WP_100354635.1">
    <property type="nucleotide sequence ID" value="NZ_PCGR01000008.1"/>
</dbReference>
<protein>
    <submittedName>
        <fullName evidence="6">Diguanylate cyclase</fullName>
    </submittedName>
</protein>
<dbReference type="FunFam" id="3.30.70.270:FF:000001">
    <property type="entry name" value="Diguanylate cyclase domain protein"/>
    <property type="match status" value="1"/>
</dbReference>
<dbReference type="InterPro" id="IPR029787">
    <property type="entry name" value="Nucleotide_cyclase"/>
</dbReference>
<evidence type="ECO:0000259" key="5">
    <source>
        <dbReference type="PROSITE" id="PS50894"/>
    </source>
</evidence>
<dbReference type="PROSITE" id="PS50894">
    <property type="entry name" value="HPT"/>
    <property type="match status" value="1"/>
</dbReference>
<feature type="modified residue" description="Phosphohistidine" evidence="1">
    <location>
        <position position="35"/>
    </location>
</feature>
<accession>A0A2M9EWG9</accession>
<evidence type="ECO:0000256" key="2">
    <source>
        <dbReference type="PROSITE-ProRule" id="PRU00169"/>
    </source>
</evidence>
<comment type="caution">
    <text evidence="6">The sequence shown here is derived from an EMBL/GenBank/DDBJ whole genome shotgun (WGS) entry which is preliminary data.</text>
</comment>
<dbReference type="SMART" id="SM00448">
    <property type="entry name" value="REC"/>
    <property type="match status" value="2"/>
</dbReference>
<dbReference type="GO" id="GO:0000160">
    <property type="term" value="P:phosphorelay signal transduction system"/>
    <property type="evidence" value="ECO:0007669"/>
    <property type="project" value="InterPro"/>
</dbReference>
<keyword evidence="7" id="KW-1185">Reference proteome</keyword>
<dbReference type="InterPro" id="IPR008207">
    <property type="entry name" value="Sig_transdc_His_kin_Hpt_dom"/>
</dbReference>
<evidence type="ECO:0000313" key="7">
    <source>
        <dbReference type="Proteomes" id="UP000228680"/>
    </source>
</evidence>
<keyword evidence="2" id="KW-0597">Phosphoprotein</keyword>
<gene>
    <name evidence="6" type="ORF">CQS04_13520</name>
</gene>
<dbReference type="Proteomes" id="UP000228680">
    <property type="component" value="Unassembled WGS sequence"/>
</dbReference>
<evidence type="ECO:0000313" key="6">
    <source>
        <dbReference type="EMBL" id="PJK15564.1"/>
    </source>
</evidence>
<dbReference type="InterPro" id="IPR011006">
    <property type="entry name" value="CheY-like_superfamily"/>
</dbReference>
<dbReference type="Gene3D" id="3.40.50.2300">
    <property type="match status" value="2"/>
</dbReference>
<dbReference type="PROSITE" id="PS50110">
    <property type="entry name" value="RESPONSE_REGULATORY"/>
    <property type="match status" value="2"/>
</dbReference>
<dbReference type="PANTHER" id="PTHR45138:SF9">
    <property type="entry name" value="DIGUANYLATE CYCLASE DGCM-RELATED"/>
    <property type="match status" value="1"/>
</dbReference>
<dbReference type="Gene3D" id="3.30.70.270">
    <property type="match status" value="1"/>
</dbReference>
<feature type="domain" description="Response regulatory" evidence="3">
    <location>
        <begin position="100"/>
        <end position="216"/>
    </location>
</feature>
<reference evidence="6 7" key="1">
    <citation type="submission" date="2017-10" db="EMBL/GenBank/DDBJ databases">
        <title>Draft genome of Chryseomicrobium casticus sp. nov.</title>
        <authorList>
            <person name="Chakraborty R."/>
            <person name="Saha T."/>
        </authorList>
    </citation>
    <scope>NUCLEOTIDE SEQUENCE [LARGE SCALE GENOMIC DNA]</scope>
    <source>
        <strain evidence="6 7">ET03</strain>
    </source>
</reference>
<dbReference type="PROSITE" id="PS50887">
    <property type="entry name" value="GGDEF"/>
    <property type="match status" value="1"/>
</dbReference>
<dbReference type="InterPro" id="IPR001789">
    <property type="entry name" value="Sig_transdc_resp-reg_receiver"/>
</dbReference>